<evidence type="ECO:0000259" key="2">
    <source>
        <dbReference type="PROSITE" id="PS50042"/>
    </source>
</evidence>
<dbReference type="InterPro" id="IPR000595">
    <property type="entry name" value="cNMP-bd_dom"/>
</dbReference>
<feature type="compositionally biased region" description="Pro residues" evidence="1">
    <location>
        <begin position="224"/>
        <end position="238"/>
    </location>
</feature>
<keyword evidence="4" id="KW-1185">Reference proteome</keyword>
<dbReference type="RefSeq" id="WP_267536878.1">
    <property type="nucleotide sequence ID" value="NZ_JAPNKA010000001.1"/>
</dbReference>
<dbReference type="Proteomes" id="UP001207654">
    <property type="component" value="Unassembled WGS sequence"/>
</dbReference>
<dbReference type="PANTHER" id="PTHR23011">
    <property type="entry name" value="CYCLIC NUCLEOTIDE-BINDING DOMAIN CONTAINING PROTEIN"/>
    <property type="match status" value="1"/>
</dbReference>
<accession>A0ABT4AAY5</accession>
<proteinExistence type="predicted"/>
<feature type="compositionally biased region" description="Low complexity" evidence="1">
    <location>
        <begin position="312"/>
        <end position="323"/>
    </location>
</feature>
<dbReference type="CDD" id="cd00038">
    <property type="entry name" value="CAP_ED"/>
    <property type="match status" value="2"/>
</dbReference>
<feature type="domain" description="Cyclic nucleotide-binding" evidence="2">
    <location>
        <begin position="467"/>
        <end position="565"/>
    </location>
</feature>
<dbReference type="SUPFAM" id="SSF48452">
    <property type="entry name" value="TPR-like"/>
    <property type="match status" value="1"/>
</dbReference>
<dbReference type="InterPro" id="IPR011990">
    <property type="entry name" value="TPR-like_helical_dom_sf"/>
</dbReference>
<dbReference type="InterPro" id="IPR018488">
    <property type="entry name" value="cNMP-bd_CS"/>
</dbReference>
<gene>
    <name evidence="3" type="ORF">OV287_26765</name>
</gene>
<dbReference type="InterPro" id="IPR014710">
    <property type="entry name" value="RmlC-like_jellyroll"/>
</dbReference>
<dbReference type="PROSITE" id="PS00888">
    <property type="entry name" value="CNMP_BINDING_1"/>
    <property type="match status" value="1"/>
</dbReference>
<dbReference type="PROSITE" id="PS00889">
    <property type="entry name" value="CNMP_BINDING_2"/>
    <property type="match status" value="1"/>
</dbReference>
<dbReference type="SMART" id="SM00100">
    <property type="entry name" value="cNMP"/>
    <property type="match status" value="2"/>
</dbReference>
<dbReference type="InterPro" id="IPR018490">
    <property type="entry name" value="cNMP-bd_dom_sf"/>
</dbReference>
<dbReference type="Gene3D" id="2.60.120.10">
    <property type="entry name" value="Jelly Rolls"/>
    <property type="match status" value="2"/>
</dbReference>
<dbReference type="PROSITE" id="PS50042">
    <property type="entry name" value="CNMP_BINDING_3"/>
    <property type="match status" value="2"/>
</dbReference>
<comment type="caution">
    <text evidence="3">The sequence shown here is derived from an EMBL/GenBank/DDBJ whole genome shotgun (WGS) entry which is preliminary data.</text>
</comment>
<dbReference type="Pfam" id="PF00027">
    <property type="entry name" value="cNMP_binding"/>
    <property type="match status" value="2"/>
</dbReference>
<dbReference type="EMBL" id="JAPNKA010000001">
    <property type="protein sequence ID" value="MCY1078082.1"/>
    <property type="molecule type" value="Genomic_DNA"/>
</dbReference>
<evidence type="ECO:0000313" key="3">
    <source>
        <dbReference type="EMBL" id="MCY1078082.1"/>
    </source>
</evidence>
<feature type="domain" description="Cyclic nucleotide-binding" evidence="2">
    <location>
        <begin position="336"/>
        <end position="431"/>
    </location>
</feature>
<evidence type="ECO:0000313" key="4">
    <source>
        <dbReference type="Proteomes" id="UP001207654"/>
    </source>
</evidence>
<evidence type="ECO:0000256" key="1">
    <source>
        <dbReference type="SAM" id="MobiDB-lite"/>
    </source>
</evidence>
<dbReference type="SUPFAM" id="SSF51206">
    <property type="entry name" value="cAMP-binding domain-like"/>
    <property type="match status" value="2"/>
</dbReference>
<dbReference type="PRINTS" id="PR00103">
    <property type="entry name" value="CAMPKINASE"/>
</dbReference>
<name>A0ABT4AAY5_9BACT</name>
<protein>
    <submittedName>
        <fullName evidence="3">Cyclic nucleotide-binding domain-containing protein</fullName>
    </submittedName>
</protein>
<dbReference type="PANTHER" id="PTHR23011:SF28">
    <property type="entry name" value="CYCLIC NUCLEOTIDE-BINDING DOMAIN CONTAINING PROTEIN"/>
    <property type="match status" value="1"/>
</dbReference>
<organism evidence="3 4">
    <name type="scientific">Archangium lansingense</name>
    <dbReference type="NCBI Taxonomy" id="2995310"/>
    <lineage>
        <taxon>Bacteria</taxon>
        <taxon>Pseudomonadati</taxon>
        <taxon>Myxococcota</taxon>
        <taxon>Myxococcia</taxon>
        <taxon>Myxococcales</taxon>
        <taxon>Cystobacterineae</taxon>
        <taxon>Archangiaceae</taxon>
        <taxon>Archangium</taxon>
    </lineage>
</organism>
<sequence length="610" mass="65647">MEPRQLRDKANEALTKGRFSRAAELFEEYCELDPKDYQARVRLGDAWVKVGESARAISAYQAAAEGFAREGFLPRAIAASKLILELDASHQGVQQMLANLYARRGGAGGSARAMTPKPLEAPPVAKQAALYIELPPDIDEALAQDSEPEAPSSLSGIEVDLDLEDASAAPPEAPAADIEVELDLSEAEKGSPEAAPTQATVAKSAPPGLRRRSSDVRPAVTEQPPSPAPSAPAPPPQPLRVAAVQLASPRLERFTPQEGVDFQPPVPGSTPFTELAVQADSLLHAVELAALAGTEQASEPAASGPVADTEEPGTPVGEEPVTEAAPQDEALPKIPLFSDLPRDAFIALFERCPLRRFPEGGRIIEQGTKGDAFYVICAGRVRIVRQTGAEQRDLAVLGEGAFFGEMALLSGAPRSASVVSAAEETQVLEISAPVLASLSRRYPQVARALRRFCRQRLLSDVVNTSAIFQPFGRKDRRELVERFRAREVRRGDTIIHEGQQVDGLYVVLSGEVAVSKGEQSLARLREGELFGEMSLLQKTPANATVTAARNTSLLRLPREDFDTLILTHPQILALVSELTESRQRSNEALLGGHEKVSGETLEPHEELLLF</sequence>
<dbReference type="Gene3D" id="1.25.40.10">
    <property type="entry name" value="Tetratricopeptide repeat domain"/>
    <property type="match status" value="1"/>
</dbReference>
<feature type="region of interest" description="Disordered" evidence="1">
    <location>
        <begin position="295"/>
        <end position="333"/>
    </location>
</feature>
<reference evidence="3 4" key="1">
    <citation type="submission" date="2022-11" db="EMBL/GenBank/DDBJ databases">
        <title>Minimal conservation of predation-associated metabolite biosynthetic gene clusters underscores biosynthetic potential of Myxococcota including descriptions for ten novel species: Archangium lansinium sp. nov., Myxococcus landrumus sp. nov., Nannocystis bai.</title>
        <authorList>
            <person name="Ahearne A."/>
            <person name="Stevens C."/>
            <person name="Phillips K."/>
        </authorList>
    </citation>
    <scope>NUCLEOTIDE SEQUENCE [LARGE SCALE GENOMIC DNA]</scope>
    <source>
        <strain evidence="3 4">MIWBW</strain>
    </source>
</reference>
<feature type="region of interest" description="Disordered" evidence="1">
    <location>
        <begin position="186"/>
        <end position="238"/>
    </location>
</feature>